<dbReference type="Gene3D" id="3.90.550.10">
    <property type="entry name" value="Spore Coat Polysaccharide Biosynthesis Protein SpsA, Chain A"/>
    <property type="match status" value="1"/>
</dbReference>
<dbReference type="EMBL" id="CP010978">
    <property type="protein sequence ID" value="AJQ26092.1"/>
    <property type="molecule type" value="Genomic_DNA"/>
</dbReference>
<dbReference type="InterPro" id="IPR001173">
    <property type="entry name" value="Glyco_trans_2-like"/>
</dbReference>
<dbReference type="KEGG" id="pft:JBW_00740"/>
<dbReference type="GO" id="GO:0016758">
    <property type="term" value="F:hexosyltransferase activity"/>
    <property type="evidence" value="ECO:0007669"/>
    <property type="project" value="UniProtKB-ARBA"/>
</dbReference>
<feature type="domain" description="Glycosyltransferase 2-like" evidence="1">
    <location>
        <begin position="5"/>
        <end position="132"/>
    </location>
</feature>
<accession>I9NP61</accession>
<dbReference type="InterPro" id="IPR011990">
    <property type="entry name" value="TPR-like_helical_dom_sf"/>
</dbReference>
<evidence type="ECO:0000313" key="3">
    <source>
        <dbReference type="Proteomes" id="UP000005361"/>
    </source>
</evidence>
<evidence type="ECO:0000259" key="1">
    <source>
        <dbReference type="Pfam" id="PF00535"/>
    </source>
</evidence>
<gene>
    <name evidence="2" type="ORF">JBW_00740</name>
</gene>
<name>I9NP61_9FIRM</name>
<proteinExistence type="predicted"/>
<dbReference type="HOGENOM" id="CLU_707589_0_0_9"/>
<evidence type="ECO:0000313" key="2">
    <source>
        <dbReference type="EMBL" id="AJQ26092.1"/>
    </source>
</evidence>
<dbReference type="OrthoDB" id="396512at2"/>
<dbReference type="RefSeq" id="WP_007959191.1">
    <property type="nucleotide sequence ID" value="NZ_CP010978.1"/>
</dbReference>
<dbReference type="AlphaFoldDB" id="I9NP61"/>
<dbReference type="PANTHER" id="PTHR22916">
    <property type="entry name" value="GLYCOSYLTRANSFERASE"/>
    <property type="match status" value="1"/>
</dbReference>
<dbReference type="SUPFAM" id="SSF48452">
    <property type="entry name" value="TPR-like"/>
    <property type="match status" value="1"/>
</dbReference>
<dbReference type="InterPro" id="IPR029044">
    <property type="entry name" value="Nucleotide-diphossugar_trans"/>
</dbReference>
<dbReference type="STRING" id="1192197.JBW_00740"/>
<dbReference type="PANTHER" id="PTHR22916:SF3">
    <property type="entry name" value="UDP-GLCNAC:BETAGAL BETA-1,3-N-ACETYLGLUCOSAMINYLTRANSFERASE-LIKE PROTEIN 1"/>
    <property type="match status" value="1"/>
</dbReference>
<reference evidence="3" key="2">
    <citation type="submission" date="2015-02" db="EMBL/GenBank/DDBJ databases">
        <title>Complete Genome Sequence of Pelosinus fermentans JBW45.</title>
        <authorList>
            <person name="De Leon K.B."/>
            <person name="Utturkar S.M."/>
            <person name="Camilleri L.B."/>
            <person name="Arkin A.P."/>
            <person name="Fields M.W."/>
            <person name="Brown S.D."/>
            <person name="Wall J.D."/>
        </authorList>
    </citation>
    <scope>NUCLEOTIDE SEQUENCE [LARGE SCALE GENOMIC DNA]</scope>
    <source>
        <strain evidence="3">JBW45</strain>
    </source>
</reference>
<dbReference type="SUPFAM" id="SSF53448">
    <property type="entry name" value="Nucleotide-diphospho-sugar transferases"/>
    <property type="match status" value="1"/>
</dbReference>
<dbReference type="Proteomes" id="UP000005361">
    <property type="component" value="Chromosome"/>
</dbReference>
<organism evidence="2 3">
    <name type="scientific">Pelosinus fermentans JBW45</name>
    <dbReference type="NCBI Taxonomy" id="1192197"/>
    <lineage>
        <taxon>Bacteria</taxon>
        <taxon>Bacillati</taxon>
        <taxon>Bacillota</taxon>
        <taxon>Negativicutes</taxon>
        <taxon>Selenomonadales</taxon>
        <taxon>Sporomusaceae</taxon>
        <taxon>Pelosinus</taxon>
    </lineage>
</organism>
<keyword evidence="2" id="KW-0808">Transferase</keyword>
<dbReference type="Gene3D" id="1.25.40.10">
    <property type="entry name" value="Tetratricopeptide repeat domain"/>
    <property type="match status" value="1"/>
</dbReference>
<dbReference type="Pfam" id="PF00535">
    <property type="entry name" value="Glycos_transf_2"/>
    <property type="match status" value="1"/>
</dbReference>
<sequence>MCLVSIIIPFFNNEQYIKDAIDSIRFQKYKNIEIILVDDASKDSSVTIVQESMKLDKRIKLFQHIENKGCPRAVKTGIENSSGEYIFLAGADDISFNDRINKCLNVFKDNINVGIVVSNATIIDKFSNKVDEDYIISKAVNNRTIAMEQFKRNYCLGATMALKRNNEILLKAHMLEEIEDYQIAIEYLLSGYDIFVVDSFLIKYRIHDNNCSNNKSQLAKKLTSGLKRYDSTEIMNMLLLRGYSRKQALTTIAIFELFRKNQNCCYHLLIEALEEKCYEEKEDFELYFYLGVCEFIRGNLSESYKNFCSAYMLNCNEATLLNNLGLLHYLFYKDKIKSKVLIEKSLKLIPNYLDAKKNLESIANGNFDNIRLTERLLDKCIIKRNKYILD</sequence>
<reference evidence="2 3" key="1">
    <citation type="journal article" date="2015" name="Genome Announc.">
        <title>Complete Genome Sequence of Pelosinus fermentans JBW45, a Member of a Remarkably Competitive Group of Negativicutes in the Firmicutes Phylum.</title>
        <authorList>
            <person name="De Leon K.B."/>
            <person name="Utturkar S.M."/>
            <person name="Camilleri L.B."/>
            <person name="Elias D.A."/>
            <person name="Arkin A.P."/>
            <person name="Fields M.W."/>
            <person name="Brown S.D."/>
            <person name="Wall J.D."/>
        </authorList>
    </citation>
    <scope>NUCLEOTIDE SEQUENCE [LARGE SCALE GENOMIC DNA]</scope>
    <source>
        <strain evidence="2 3">JBW45</strain>
    </source>
</reference>
<protein>
    <submittedName>
        <fullName evidence="2">Glycosyl transferase family 2</fullName>
    </submittedName>
</protein>